<feature type="transmembrane region" description="Helical" evidence="4">
    <location>
        <begin position="368"/>
        <end position="388"/>
    </location>
</feature>
<keyword evidence="4" id="KW-0472">Membrane</keyword>
<evidence type="ECO:0000256" key="1">
    <source>
        <dbReference type="ARBA" id="ARBA00023015"/>
    </source>
</evidence>
<feature type="transmembrane region" description="Helical" evidence="4">
    <location>
        <begin position="249"/>
        <end position="268"/>
    </location>
</feature>
<evidence type="ECO:0000313" key="7">
    <source>
        <dbReference type="EMBL" id="RNM43243.1"/>
    </source>
</evidence>
<feature type="transmembrane region" description="Helical" evidence="4">
    <location>
        <begin position="169"/>
        <end position="188"/>
    </location>
</feature>
<protein>
    <recommendedName>
        <fullName evidence="5">HTH luxR-type domain-containing protein</fullName>
    </recommendedName>
</protein>
<reference evidence="9" key="2">
    <citation type="submission" date="2018-05" db="EMBL/GenBank/DDBJ databases">
        <title>Genome Sequencing of selected type strains of the family Eggerthellaceae.</title>
        <authorList>
            <person name="Danylec N."/>
            <person name="Stoll D.A."/>
            <person name="Doetsch A."/>
            <person name="Huch M."/>
        </authorList>
    </citation>
    <scope>NUCLEOTIDE SEQUENCE [LARGE SCALE GENOMIC DNA]</scope>
    <source>
        <strain evidence="9">DSM 16107</strain>
    </source>
</reference>
<gene>
    <name evidence="6" type="ORF">C1876_02245</name>
    <name evidence="7" type="ORF">DMP09_00860</name>
</gene>
<evidence type="ECO:0000313" key="9">
    <source>
        <dbReference type="Proteomes" id="UP000270112"/>
    </source>
</evidence>
<dbReference type="SMART" id="SM00421">
    <property type="entry name" value="HTH_LUXR"/>
    <property type="match status" value="1"/>
</dbReference>
<dbReference type="Gene3D" id="1.10.10.10">
    <property type="entry name" value="Winged helix-like DNA-binding domain superfamily/Winged helix DNA-binding domain"/>
    <property type="match status" value="1"/>
</dbReference>
<keyword evidence="4" id="KW-0812">Transmembrane</keyword>
<dbReference type="Pfam" id="PF00196">
    <property type="entry name" value="GerE"/>
    <property type="match status" value="1"/>
</dbReference>
<feature type="transmembrane region" description="Helical" evidence="4">
    <location>
        <begin position="335"/>
        <end position="362"/>
    </location>
</feature>
<dbReference type="PRINTS" id="PR00038">
    <property type="entry name" value="HTHLUXR"/>
</dbReference>
<feature type="transmembrane region" description="Helical" evidence="4">
    <location>
        <begin position="86"/>
        <end position="106"/>
    </location>
</feature>
<proteinExistence type="predicted"/>
<evidence type="ECO:0000256" key="3">
    <source>
        <dbReference type="ARBA" id="ARBA00023163"/>
    </source>
</evidence>
<evidence type="ECO:0000259" key="5">
    <source>
        <dbReference type="PROSITE" id="PS50043"/>
    </source>
</evidence>
<evidence type="ECO:0000313" key="6">
    <source>
        <dbReference type="EMBL" id="RDB71077.1"/>
    </source>
</evidence>
<dbReference type="PANTHER" id="PTHR44688:SF16">
    <property type="entry name" value="DNA-BINDING TRANSCRIPTIONAL ACTIVATOR DEVR_DOSR"/>
    <property type="match status" value="1"/>
</dbReference>
<feature type="transmembrane region" description="Helical" evidence="4">
    <location>
        <begin position="112"/>
        <end position="132"/>
    </location>
</feature>
<dbReference type="InterPro" id="IPR016032">
    <property type="entry name" value="Sig_transdc_resp-reg_C-effctor"/>
</dbReference>
<feature type="transmembrane region" description="Helical" evidence="4">
    <location>
        <begin position="217"/>
        <end position="237"/>
    </location>
</feature>
<dbReference type="SUPFAM" id="SSF46894">
    <property type="entry name" value="C-terminal effector domain of the bipartite response regulators"/>
    <property type="match status" value="1"/>
</dbReference>
<keyword evidence="3" id="KW-0804">Transcription</keyword>
<comment type="caution">
    <text evidence="7">The sequence shown here is derived from an EMBL/GenBank/DDBJ whole genome shotgun (WGS) entry which is preliminary data.</text>
</comment>
<organism evidence="7 9">
    <name type="scientific">Eggerthella sinensis</name>
    <dbReference type="NCBI Taxonomy" id="242230"/>
    <lineage>
        <taxon>Bacteria</taxon>
        <taxon>Bacillati</taxon>
        <taxon>Actinomycetota</taxon>
        <taxon>Coriobacteriia</taxon>
        <taxon>Eggerthellales</taxon>
        <taxon>Eggerthellaceae</taxon>
        <taxon>Eggerthella</taxon>
    </lineage>
</organism>
<dbReference type="Proteomes" id="UP000253817">
    <property type="component" value="Unassembled WGS sequence"/>
</dbReference>
<feature type="transmembrane region" description="Helical" evidence="4">
    <location>
        <begin position="275"/>
        <end position="296"/>
    </location>
</feature>
<feature type="transmembrane region" description="Helical" evidence="4">
    <location>
        <begin position="144"/>
        <end position="163"/>
    </location>
</feature>
<dbReference type="AlphaFoldDB" id="A0A3N0J1X1"/>
<name>A0A3N0J1X1_9ACTN</name>
<dbReference type="Proteomes" id="UP000270112">
    <property type="component" value="Unassembled WGS sequence"/>
</dbReference>
<dbReference type="EMBL" id="PPTT01000003">
    <property type="protein sequence ID" value="RDB71077.1"/>
    <property type="molecule type" value="Genomic_DNA"/>
</dbReference>
<keyword evidence="2" id="KW-0238">DNA-binding</keyword>
<dbReference type="InterPro" id="IPR000792">
    <property type="entry name" value="Tscrpt_reg_LuxR_C"/>
</dbReference>
<keyword evidence="1" id="KW-0805">Transcription regulation</keyword>
<feature type="domain" description="HTH luxR-type" evidence="5">
    <location>
        <begin position="431"/>
        <end position="494"/>
    </location>
</feature>
<keyword evidence="8" id="KW-1185">Reference proteome</keyword>
<evidence type="ECO:0000256" key="2">
    <source>
        <dbReference type="ARBA" id="ARBA00023125"/>
    </source>
</evidence>
<feature type="transmembrane region" description="Helical" evidence="4">
    <location>
        <begin position="56"/>
        <end position="74"/>
    </location>
</feature>
<accession>A0A3N0J1X1</accession>
<dbReference type="PROSITE" id="PS50043">
    <property type="entry name" value="HTH_LUXR_2"/>
    <property type="match status" value="1"/>
</dbReference>
<sequence length="494" mass="51969">MGNAISRDAVPSNLVGALLRAGLKMETGGLALLLAWQQRAFGFASMHSVDLDVSPLFAAYIGAACLGIFCLISYKFDISAFSRTWMIALVSVSACAGMLATVFLGFDALTGWADYLAGAVVGLASSAIMYAWSFSFAKMEANEAFAATLAAFGISSALCLVTALTGDSVQVVTAVLLGLGTAACYVVVARREAGGDAAAATPDHRPVVVRPRRSHGYIYGLAVYAIVLGVTAGTKAAGSVLSIKFELDWGSAALGLAVCFLVALVWAVSKGRLGLAFFVRLSTPCIVVMLLSNVVFPVLSTYGSLVSECVWTLVRLFAFLLMLELARREEASIALLFPGVFSLLFLGFAVGELAGQVLFLHFGSDAQTVLYVDISLVVLAVVSASFLMGNWGSDLDSSVGTGKALTPAPAHVEPASAAVERDDAVQTACARLVKAHGLSEREADVLGLLAKGHTRVSIAKRLFVSENTVRVHVKNIYVKLGIHSKQQLIDLLDK</sequence>
<dbReference type="PANTHER" id="PTHR44688">
    <property type="entry name" value="DNA-BINDING TRANSCRIPTIONAL ACTIVATOR DEVR_DOSR"/>
    <property type="match status" value="1"/>
</dbReference>
<dbReference type="GO" id="GO:0006355">
    <property type="term" value="P:regulation of DNA-templated transcription"/>
    <property type="evidence" value="ECO:0007669"/>
    <property type="project" value="InterPro"/>
</dbReference>
<dbReference type="InterPro" id="IPR036388">
    <property type="entry name" value="WH-like_DNA-bd_sf"/>
</dbReference>
<dbReference type="GO" id="GO:0003677">
    <property type="term" value="F:DNA binding"/>
    <property type="evidence" value="ECO:0007669"/>
    <property type="project" value="UniProtKB-KW"/>
</dbReference>
<keyword evidence="4" id="KW-1133">Transmembrane helix</keyword>
<feature type="transmembrane region" description="Helical" evidence="4">
    <location>
        <begin position="302"/>
        <end position="323"/>
    </location>
</feature>
<dbReference type="CDD" id="cd06170">
    <property type="entry name" value="LuxR_C_like"/>
    <property type="match status" value="1"/>
</dbReference>
<evidence type="ECO:0000313" key="8">
    <source>
        <dbReference type="Proteomes" id="UP000253817"/>
    </source>
</evidence>
<reference evidence="7" key="3">
    <citation type="journal article" date="2019" name="Microbiol. Resour. Announc.">
        <title>Draft Genome Sequences of Type Strains of Gordonibacter faecihominis, Paraeggerthella hongkongensis, Parvibacter caecicola,Slackia equolifaciens, Slackia faecicanis, and Slackia isoflavoniconvertens.</title>
        <authorList>
            <person name="Danylec N."/>
            <person name="Stoll D.A."/>
            <person name="Dotsch A."/>
            <person name="Huch M."/>
        </authorList>
    </citation>
    <scope>NUCLEOTIDE SEQUENCE</scope>
    <source>
        <strain evidence="7">DSM 16107</strain>
    </source>
</reference>
<dbReference type="EMBL" id="QICC01000002">
    <property type="protein sequence ID" value="RNM43243.1"/>
    <property type="molecule type" value="Genomic_DNA"/>
</dbReference>
<evidence type="ECO:0000256" key="4">
    <source>
        <dbReference type="SAM" id="Phobius"/>
    </source>
</evidence>
<reference evidence="6 8" key="1">
    <citation type="journal article" date="2018" name="Elife">
        <title>Discovery and characterization of a prevalent human gut bacterial enzyme sufficient for the inactivation of a family of plant toxins.</title>
        <authorList>
            <person name="Koppel N."/>
            <person name="Bisanz J.E."/>
            <person name="Pandelia M.E."/>
            <person name="Turnbaugh P.J."/>
            <person name="Balskus E.P."/>
        </authorList>
    </citation>
    <scope>NUCLEOTIDE SEQUENCE [LARGE SCALE GENOMIC DNA]</scope>
    <source>
        <strain evidence="6 8">DSM 16107</strain>
    </source>
</reference>